<name>A0ABT3ALL6_9RHOB</name>
<comment type="function">
    <text evidence="10">FliG is one of three proteins (FliG, FliN, FliM) that forms the rotor-mounted switch complex (C ring), located at the base of the basal body. This complex interacts with the CheY and CheZ chemotaxis proteins, in addition to contacting components of the motor that determine the direction of flagellar rotation.</text>
</comment>
<evidence type="ECO:0000256" key="11">
    <source>
        <dbReference type="SAM" id="MobiDB-lite"/>
    </source>
</evidence>
<proteinExistence type="inferred from homology"/>
<dbReference type="PRINTS" id="PR00954">
    <property type="entry name" value="FLGMOTORFLIG"/>
</dbReference>
<evidence type="ECO:0000256" key="10">
    <source>
        <dbReference type="ARBA" id="ARBA00025598"/>
    </source>
</evidence>
<feature type="domain" description="Flagellar motor switch protein FliG C-terminal" evidence="12">
    <location>
        <begin position="255"/>
        <end position="366"/>
    </location>
</feature>
<evidence type="ECO:0000256" key="5">
    <source>
        <dbReference type="ARBA" id="ARBA00022475"/>
    </source>
</evidence>
<dbReference type="InterPro" id="IPR032779">
    <property type="entry name" value="FliG_M"/>
</dbReference>
<dbReference type="Gene3D" id="1.10.220.30">
    <property type="match status" value="3"/>
</dbReference>
<dbReference type="Pfam" id="PF01706">
    <property type="entry name" value="FliG_C"/>
    <property type="match status" value="1"/>
</dbReference>
<sequence>MQDRNALAPLDAEMFDIDTPPARVSSGGVAQPDDPPRRVPRALSNLEKAAVVVRLLLNEGADLPLEALPEDLQARLIKQMGSMGLVDRVTLDAVAEEFAEALEGIGLSFPHGLAGALSAMDGKITPTTAARLRREAGVRQMGDPWQRLRALPPEELAEIAEAESTEVAAVMLSKLDTAKAAALLGKLPGPVARRITYAISQTGKVTPEAVDRIGWSLATQIDARPILAFADRPEKRVGNILNQSAQTTREQVMSALDEEDAAFATSVRKVLFTFADIPRRVATRDVPSVVRGADPDQLVVALAAATEGDEAAVAEFLLGNMSARMADNLRDEVRERGKIKRAEGEAAMTALVAIIRALEEEGALTLIDPDEEES</sequence>
<evidence type="ECO:0000259" key="14">
    <source>
        <dbReference type="Pfam" id="PF14842"/>
    </source>
</evidence>
<evidence type="ECO:0000256" key="8">
    <source>
        <dbReference type="ARBA" id="ARBA00023136"/>
    </source>
</evidence>
<accession>A0ABT3ALL6</accession>
<reference evidence="15 16" key="1">
    <citation type="submission" date="2022-10" db="EMBL/GenBank/DDBJ databases">
        <title>Ruegeria sp. nov., isolated from ocean surface sediments.</title>
        <authorList>
            <person name="He W."/>
            <person name="Xue H.-P."/>
            <person name="Zhang D.-F."/>
        </authorList>
    </citation>
    <scope>NUCLEOTIDE SEQUENCE [LARGE SCALE GENOMIC DNA]</scope>
    <source>
        <strain evidence="15 16">XHP0148</strain>
    </source>
</reference>
<dbReference type="InterPro" id="IPR011002">
    <property type="entry name" value="FliG_a-hlx"/>
</dbReference>
<feature type="domain" description="Flagellar motor switch protein FliG middle" evidence="13">
    <location>
        <begin position="153"/>
        <end position="223"/>
    </location>
</feature>
<evidence type="ECO:0000256" key="1">
    <source>
        <dbReference type="ARBA" id="ARBA00004117"/>
    </source>
</evidence>
<keyword evidence="9" id="KW-0975">Bacterial flagellum</keyword>
<evidence type="ECO:0000313" key="15">
    <source>
        <dbReference type="EMBL" id="MCV2889556.1"/>
    </source>
</evidence>
<dbReference type="InterPro" id="IPR023087">
    <property type="entry name" value="Flg_Motor_Flig_C"/>
</dbReference>
<evidence type="ECO:0000256" key="4">
    <source>
        <dbReference type="ARBA" id="ARBA00021870"/>
    </source>
</evidence>
<evidence type="ECO:0000259" key="13">
    <source>
        <dbReference type="Pfam" id="PF14841"/>
    </source>
</evidence>
<keyword evidence="15" id="KW-0966">Cell projection</keyword>
<gene>
    <name evidence="15" type="ORF">OE747_14520</name>
</gene>
<keyword evidence="6" id="KW-0145">Chemotaxis</keyword>
<keyword evidence="15" id="KW-0969">Cilium</keyword>
<keyword evidence="8" id="KW-0472">Membrane</keyword>
<dbReference type="Pfam" id="PF14841">
    <property type="entry name" value="FliG_M"/>
    <property type="match status" value="1"/>
</dbReference>
<dbReference type="Proteomes" id="UP001320899">
    <property type="component" value="Unassembled WGS sequence"/>
</dbReference>
<dbReference type="InterPro" id="IPR000090">
    <property type="entry name" value="Flg_Motor_Flig"/>
</dbReference>
<keyword evidence="7" id="KW-0283">Flagellar rotation</keyword>
<evidence type="ECO:0000256" key="2">
    <source>
        <dbReference type="ARBA" id="ARBA00004413"/>
    </source>
</evidence>
<dbReference type="PANTHER" id="PTHR30534">
    <property type="entry name" value="FLAGELLAR MOTOR SWITCH PROTEIN FLIG"/>
    <property type="match status" value="1"/>
</dbReference>
<comment type="subcellular location">
    <subcellularLocation>
        <location evidence="1">Bacterial flagellum basal body</location>
    </subcellularLocation>
    <subcellularLocation>
        <location evidence="2">Cell membrane</location>
        <topology evidence="2">Peripheral membrane protein</topology>
        <orientation evidence="2">Cytoplasmic side</orientation>
    </subcellularLocation>
</comment>
<dbReference type="EMBL" id="JAOWLB010000010">
    <property type="protein sequence ID" value="MCV2889556.1"/>
    <property type="molecule type" value="Genomic_DNA"/>
</dbReference>
<keyword evidence="5" id="KW-1003">Cell membrane</keyword>
<evidence type="ECO:0000256" key="3">
    <source>
        <dbReference type="ARBA" id="ARBA00010299"/>
    </source>
</evidence>
<dbReference type="Pfam" id="PF14842">
    <property type="entry name" value="FliG_N"/>
    <property type="match status" value="1"/>
</dbReference>
<feature type="domain" description="Flagellar motor switch protein FliG N-terminal" evidence="14">
    <location>
        <begin position="43"/>
        <end position="145"/>
    </location>
</feature>
<dbReference type="SUPFAM" id="SSF48029">
    <property type="entry name" value="FliG"/>
    <property type="match status" value="2"/>
</dbReference>
<keyword evidence="15" id="KW-0282">Flagellum</keyword>
<comment type="caution">
    <text evidence="15">The sequence shown here is derived from an EMBL/GenBank/DDBJ whole genome shotgun (WGS) entry which is preliminary data.</text>
</comment>
<comment type="similarity">
    <text evidence="3">Belongs to the FliG family.</text>
</comment>
<feature type="region of interest" description="Disordered" evidence="11">
    <location>
        <begin position="1"/>
        <end position="39"/>
    </location>
</feature>
<evidence type="ECO:0000259" key="12">
    <source>
        <dbReference type="Pfam" id="PF01706"/>
    </source>
</evidence>
<dbReference type="InterPro" id="IPR028263">
    <property type="entry name" value="FliG_N"/>
</dbReference>
<evidence type="ECO:0000256" key="6">
    <source>
        <dbReference type="ARBA" id="ARBA00022500"/>
    </source>
</evidence>
<evidence type="ECO:0000256" key="7">
    <source>
        <dbReference type="ARBA" id="ARBA00022779"/>
    </source>
</evidence>
<protein>
    <recommendedName>
        <fullName evidence="4">Flagellar motor switch protein FliG</fullName>
    </recommendedName>
</protein>
<organism evidence="15 16">
    <name type="scientific">Ruegeria aquimaris</name>
    <dbReference type="NCBI Taxonomy" id="2984333"/>
    <lineage>
        <taxon>Bacteria</taxon>
        <taxon>Pseudomonadati</taxon>
        <taxon>Pseudomonadota</taxon>
        <taxon>Alphaproteobacteria</taxon>
        <taxon>Rhodobacterales</taxon>
        <taxon>Roseobacteraceae</taxon>
        <taxon>Ruegeria</taxon>
    </lineage>
</organism>
<evidence type="ECO:0000313" key="16">
    <source>
        <dbReference type="Proteomes" id="UP001320899"/>
    </source>
</evidence>
<keyword evidence="16" id="KW-1185">Reference proteome</keyword>
<dbReference type="PANTHER" id="PTHR30534:SF0">
    <property type="entry name" value="FLAGELLAR MOTOR SWITCH PROTEIN FLIG"/>
    <property type="match status" value="1"/>
</dbReference>
<evidence type="ECO:0000256" key="9">
    <source>
        <dbReference type="ARBA" id="ARBA00023143"/>
    </source>
</evidence>